<organism evidence="1 2">
    <name type="scientific">Austropuccinia psidii MF-1</name>
    <dbReference type="NCBI Taxonomy" id="1389203"/>
    <lineage>
        <taxon>Eukaryota</taxon>
        <taxon>Fungi</taxon>
        <taxon>Dikarya</taxon>
        <taxon>Basidiomycota</taxon>
        <taxon>Pucciniomycotina</taxon>
        <taxon>Pucciniomycetes</taxon>
        <taxon>Pucciniales</taxon>
        <taxon>Sphaerophragmiaceae</taxon>
        <taxon>Austropuccinia</taxon>
    </lineage>
</organism>
<gene>
    <name evidence="1" type="ORF">O181_050521</name>
</gene>
<evidence type="ECO:0000313" key="2">
    <source>
        <dbReference type="Proteomes" id="UP000765509"/>
    </source>
</evidence>
<name>A0A9Q3HMF9_9BASI</name>
<dbReference type="Proteomes" id="UP000765509">
    <property type="component" value="Unassembled WGS sequence"/>
</dbReference>
<comment type="caution">
    <text evidence="1">The sequence shown here is derived from an EMBL/GenBank/DDBJ whole genome shotgun (WGS) entry which is preliminary data.</text>
</comment>
<dbReference type="AlphaFoldDB" id="A0A9Q3HMF9"/>
<evidence type="ECO:0000313" key="1">
    <source>
        <dbReference type="EMBL" id="MBW0510806.1"/>
    </source>
</evidence>
<accession>A0A9Q3HMF9</accession>
<sequence length="138" mass="15861">MSPVHLRNHVIARNQPEDRQGIFMTRRSGCGHHIGLQNTEKDMDHALQLQQVLKDLFQWSMDKKRLKLPSHWKALGEGLQKICVKEMPLKANMVITKGCNPNRPFKLLEERAARIRENPGTIKAIEGKLNQTDHTLIP</sequence>
<protein>
    <submittedName>
        <fullName evidence="1">Uncharacterized protein</fullName>
    </submittedName>
</protein>
<reference evidence="1" key="1">
    <citation type="submission" date="2021-03" db="EMBL/GenBank/DDBJ databases">
        <title>Draft genome sequence of rust myrtle Austropuccinia psidii MF-1, a brazilian biotype.</title>
        <authorList>
            <person name="Quecine M.C."/>
            <person name="Pachon D.M.R."/>
            <person name="Bonatelli M.L."/>
            <person name="Correr F.H."/>
            <person name="Franceschini L.M."/>
            <person name="Leite T.F."/>
            <person name="Margarido G.R.A."/>
            <person name="Almeida C.A."/>
            <person name="Ferrarezi J.A."/>
            <person name="Labate C.A."/>
        </authorList>
    </citation>
    <scope>NUCLEOTIDE SEQUENCE</scope>
    <source>
        <strain evidence="1">MF-1</strain>
    </source>
</reference>
<keyword evidence="2" id="KW-1185">Reference proteome</keyword>
<proteinExistence type="predicted"/>
<dbReference type="EMBL" id="AVOT02021775">
    <property type="protein sequence ID" value="MBW0510806.1"/>
    <property type="molecule type" value="Genomic_DNA"/>
</dbReference>